<dbReference type="EMBL" id="BBMR01000001">
    <property type="protein sequence ID" value="GAL17047.1"/>
    <property type="molecule type" value="Genomic_DNA"/>
</dbReference>
<reference evidence="1 2" key="1">
    <citation type="submission" date="2014-09" db="EMBL/GenBank/DDBJ databases">
        <title>Vibrio maritimus JCM 19235. (C45) whole genome shotgun sequence.</title>
        <authorList>
            <person name="Sawabe T."/>
            <person name="Meirelles P."/>
            <person name="Nakanishi M."/>
            <person name="Sayaka M."/>
            <person name="Hattori M."/>
            <person name="Ohkuma M."/>
        </authorList>
    </citation>
    <scope>NUCLEOTIDE SEQUENCE [LARGE SCALE GENOMIC DNA]</scope>
    <source>
        <strain evidence="2">JCM19235</strain>
    </source>
</reference>
<reference evidence="1 2" key="2">
    <citation type="submission" date="2014-09" db="EMBL/GenBank/DDBJ databases">
        <authorList>
            <consortium name="NBRP consortium"/>
            <person name="Sawabe T."/>
            <person name="Meirelles P."/>
            <person name="Nakanishi M."/>
            <person name="Sayaka M."/>
            <person name="Hattori M."/>
            <person name="Ohkuma M."/>
        </authorList>
    </citation>
    <scope>NUCLEOTIDE SEQUENCE [LARGE SCALE GENOMIC DNA]</scope>
    <source>
        <strain evidence="2">JCM19235</strain>
    </source>
</reference>
<evidence type="ECO:0000313" key="1">
    <source>
        <dbReference type="EMBL" id="GAL17047.1"/>
    </source>
</evidence>
<sequence>MKTITGNQSYGEKFVTQLTNVLDLGNQLIQSKWIVSIQRLKWLAG</sequence>
<organism evidence="1 2">
    <name type="scientific">Vibrio maritimus</name>
    <dbReference type="NCBI Taxonomy" id="990268"/>
    <lineage>
        <taxon>Bacteria</taxon>
        <taxon>Pseudomonadati</taxon>
        <taxon>Pseudomonadota</taxon>
        <taxon>Gammaproteobacteria</taxon>
        <taxon>Vibrionales</taxon>
        <taxon>Vibrionaceae</taxon>
        <taxon>Vibrio</taxon>
    </lineage>
</organism>
<proteinExistence type="predicted"/>
<accession>A0A090SBX3</accession>
<dbReference type="Proteomes" id="UP000029228">
    <property type="component" value="Unassembled WGS sequence"/>
</dbReference>
<dbReference type="STRING" id="990268.JCM19235_5596"/>
<dbReference type="AlphaFoldDB" id="A0A090SBX3"/>
<name>A0A090SBX3_9VIBR</name>
<protein>
    <submittedName>
        <fullName evidence="1">Uncharacterized protein</fullName>
    </submittedName>
</protein>
<keyword evidence="2" id="KW-1185">Reference proteome</keyword>
<evidence type="ECO:0000313" key="2">
    <source>
        <dbReference type="Proteomes" id="UP000029228"/>
    </source>
</evidence>
<gene>
    <name evidence="1" type="ORF">JCM19235_5596</name>
</gene>
<comment type="caution">
    <text evidence="1">The sequence shown here is derived from an EMBL/GenBank/DDBJ whole genome shotgun (WGS) entry which is preliminary data.</text>
</comment>